<dbReference type="InterPro" id="IPR024047">
    <property type="entry name" value="MM3350-like_sf"/>
</dbReference>
<organism evidence="3 4">
    <name type="scientific">Alistipes putredinis DSM 17216</name>
    <dbReference type="NCBI Taxonomy" id="445970"/>
    <lineage>
        <taxon>Bacteria</taxon>
        <taxon>Pseudomonadati</taxon>
        <taxon>Bacteroidota</taxon>
        <taxon>Bacteroidia</taxon>
        <taxon>Bacteroidales</taxon>
        <taxon>Rikenellaceae</taxon>
        <taxon>Alistipes</taxon>
    </lineage>
</organism>
<evidence type="ECO:0000313" key="3">
    <source>
        <dbReference type="EMBL" id="EDS02511.1"/>
    </source>
</evidence>
<protein>
    <recommendedName>
        <fullName evidence="2">Plasmid pRiA4b Orf3-like domain-containing protein</fullName>
    </recommendedName>
</protein>
<reference evidence="3" key="1">
    <citation type="submission" date="2007-10" db="EMBL/GenBank/DDBJ databases">
        <authorList>
            <person name="Fulton L."/>
            <person name="Clifton S."/>
            <person name="Fulton B."/>
            <person name="Xu J."/>
            <person name="Minx P."/>
            <person name="Pepin K.H."/>
            <person name="Johnson M."/>
            <person name="Thiruvilangam P."/>
            <person name="Bhonagiri V."/>
            <person name="Nash W.E."/>
            <person name="Mardis E.R."/>
            <person name="Wilson R.K."/>
        </authorList>
    </citation>
    <scope>NUCLEOTIDE SEQUENCE [LARGE SCALE GENOMIC DNA]</scope>
    <source>
        <strain evidence="3">DSM 17216</strain>
    </source>
</reference>
<keyword evidence="4" id="KW-1185">Reference proteome</keyword>
<feature type="region of interest" description="Disordered" evidence="1">
    <location>
        <begin position="148"/>
        <end position="186"/>
    </location>
</feature>
<dbReference type="Proteomes" id="UP000005819">
    <property type="component" value="Unassembled WGS sequence"/>
</dbReference>
<dbReference type="SUPFAM" id="SSF159941">
    <property type="entry name" value="MM3350-like"/>
    <property type="match status" value="1"/>
</dbReference>
<gene>
    <name evidence="3" type="ORF">ALIPUT_02038</name>
</gene>
<name>B0MYD3_9BACT</name>
<reference evidence="3" key="2">
    <citation type="submission" date="2013-09" db="EMBL/GenBank/DDBJ databases">
        <title>Draft genome sequence of Alistipes putredinis (DSM 17216).</title>
        <authorList>
            <person name="Sudarsanam P."/>
            <person name="Ley R."/>
            <person name="Guruge J."/>
            <person name="Turnbaugh P.J."/>
            <person name="Mahowald M."/>
            <person name="Liep D."/>
            <person name="Gordon J."/>
        </authorList>
    </citation>
    <scope>NUCLEOTIDE SEQUENCE</scope>
    <source>
        <strain evidence="3">DSM 17216</strain>
    </source>
</reference>
<comment type="caution">
    <text evidence="3">The sequence shown here is derived from an EMBL/GenBank/DDBJ whole genome shotgun (WGS) entry which is preliminary data.</text>
</comment>
<dbReference type="InterPro" id="IPR012912">
    <property type="entry name" value="Plasmid_pRiA4b_Orf3-like"/>
</dbReference>
<evidence type="ECO:0000259" key="2">
    <source>
        <dbReference type="Pfam" id="PF07929"/>
    </source>
</evidence>
<feature type="compositionally biased region" description="Acidic residues" evidence="1">
    <location>
        <begin position="177"/>
        <end position="186"/>
    </location>
</feature>
<dbReference type="eggNOG" id="ENOG502ZZB9">
    <property type="taxonomic scope" value="Bacteria"/>
</dbReference>
<evidence type="ECO:0000256" key="1">
    <source>
        <dbReference type="SAM" id="MobiDB-lite"/>
    </source>
</evidence>
<evidence type="ECO:0000313" key="4">
    <source>
        <dbReference type="Proteomes" id="UP000005819"/>
    </source>
</evidence>
<feature type="domain" description="Plasmid pRiA4b Orf3-like" evidence="2">
    <location>
        <begin position="28"/>
        <end position="144"/>
    </location>
</feature>
<dbReference type="Gene3D" id="3.10.290.30">
    <property type="entry name" value="MM3350-like"/>
    <property type="match status" value="1"/>
</dbReference>
<proteinExistence type="predicted"/>
<accession>B0MYD3</accession>
<sequence length="186" mass="21887">MKISLFLLIQTMYKTRRDMSMVFKFRMLSDENDHFVRDYEVPYDMTLLGFHEFITRSLGYEEGMSSFFTADKQWNRLREFTLMDMGDNSEDAPLPMADITLGQLIHNNRDRLIYQFDLMGDRAYYLELTEAKKPEQGMEYPRVAFEHAPAPDQFDPDANESEGSIFEEMMGDFSSFEGDDNYSDDD</sequence>
<dbReference type="EMBL" id="ABFK02000020">
    <property type="protein sequence ID" value="EDS02511.1"/>
    <property type="molecule type" value="Genomic_DNA"/>
</dbReference>
<dbReference type="AlphaFoldDB" id="B0MYD3"/>
<dbReference type="HOGENOM" id="CLU_108362_0_0_10"/>
<dbReference type="Pfam" id="PF07929">
    <property type="entry name" value="PRiA4_ORF3"/>
    <property type="match status" value="1"/>
</dbReference>